<feature type="compositionally biased region" description="Basic and acidic residues" evidence="4">
    <location>
        <begin position="453"/>
        <end position="553"/>
    </location>
</feature>
<gene>
    <name evidence="6" type="ORF">NHX12_027091</name>
</gene>
<dbReference type="AlphaFoldDB" id="A0A9Q0ED42"/>
<evidence type="ECO:0000259" key="5">
    <source>
        <dbReference type="PROSITE" id="PS51842"/>
    </source>
</evidence>
<organism evidence="6 7">
    <name type="scientific">Muraenolepis orangiensis</name>
    <name type="common">Patagonian moray cod</name>
    <dbReference type="NCBI Taxonomy" id="630683"/>
    <lineage>
        <taxon>Eukaryota</taxon>
        <taxon>Metazoa</taxon>
        <taxon>Chordata</taxon>
        <taxon>Craniata</taxon>
        <taxon>Vertebrata</taxon>
        <taxon>Euteleostomi</taxon>
        <taxon>Actinopterygii</taxon>
        <taxon>Neopterygii</taxon>
        <taxon>Teleostei</taxon>
        <taxon>Neoteleostei</taxon>
        <taxon>Acanthomorphata</taxon>
        <taxon>Zeiogadaria</taxon>
        <taxon>Gadariae</taxon>
        <taxon>Gadiformes</taxon>
        <taxon>Muraenolepidoidei</taxon>
        <taxon>Muraenolepididae</taxon>
        <taxon>Muraenolepis</taxon>
    </lineage>
</organism>
<dbReference type="GO" id="GO:0099184">
    <property type="term" value="F:structural constituent of postsynaptic intermediate filament cytoskeleton"/>
    <property type="evidence" value="ECO:0007669"/>
    <property type="project" value="TreeGrafter"/>
</dbReference>
<dbReference type="Proteomes" id="UP001148018">
    <property type="component" value="Unassembled WGS sequence"/>
</dbReference>
<feature type="compositionally biased region" description="Acidic residues" evidence="4">
    <location>
        <begin position="435"/>
        <end position="452"/>
    </location>
</feature>
<proteinExistence type="predicted"/>
<dbReference type="Gene3D" id="1.20.5.500">
    <property type="entry name" value="Single helix bin"/>
    <property type="match status" value="1"/>
</dbReference>
<evidence type="ECO:0000313" key="7">
    <source>
        <dbReference type="Proteomes" id="UP001148018"/>
    </source>
</evidence>
<dbReference type="PANTHER" id="PTHR45652">
    <property type="entry name" value="GLIAL FIBRILLARY ACIDIC PROTEIN"/>
    <property type="match status" value="1"/>
</dbReference>
<dbReference type="InterPro" id="IPR050405">
    <property type="entry name" value="Intermediate_filament"/>
</dbReference>
<dbReference type="GO" id="GO:0099160">
    <property type="term" value="C:postsynaptic intermediate filament cytoskeleton"/>
    <property type="evidence" value="ECO:0007669"/>
    <property type="project" value="TreeGrafter"/>
</dbReference>
<dbReference type="GO" id="GO:0033693">
    <property type="term" value="P:neurofilament bundle assembly"/>
    <property type="evidence" value="ECO:0007669"/>
    <property type="project" value="TreeGrafter"/>
</dbReference>
<keyword evidence="7" id="KW-1185">Reference proteome</keyword>
<dbReference type="SMART" id="SM01391">
    <property type="entry name" value="Filament"/>
    <property type="match status" value="1"/>
</dbReference>
<sequence length="553" mass="62367">MSTMMGYEPYYPPTSSSSSSNRRWYAEVTASSPRVMAAKRPHAVYSSRDASPLSSSTRLRYSSSPGGRVFQPSSASSASYSSTAVERELSQAARVGSEFRAVRTRERAQLQDLNDRFAGFVERVHELELQNRVLAADLELLRRRHTQPSRLESLYEREARDLKAAVDQAQAERQEALGRREHLEQTLGALRARLEEEALAREETEARQRELRDGADRAALARAEVEKRLEALLDELAFLKKVHEEEVAELQAQVHLGARVAMESESSTTAALDLSGALREIRAQYEGLAAKNMRSAEDWFRGKEGSLTENVAQHSHAVRSSKGEAGEVRSQLQAQLLEIDSCRGINHSLEKQLCDAEERQGLEIAAMQEVIEEQERELGATKEEMTRYLKEYQDLLNVKMALDIEIAAYRSQQQQQLHISLDTVPHPMFHPLLGGDEDDEKQEMTEATEEGGEGGKDKVEEEEKTEDKEATEQVSEKEESGDKGESEAKDEGKEQEEKNEEQEKAEVKKTEQEDRAKPDPKEEKAAEPEKKSQPPQEKEKKDLAVTEKTKDEK</sequence>
<dbReference type="GO" id="GO:0005882">
    <property type="term" value="C:intermediate filament"/>
    <property type="evidence" value="ECO:0007669"/>
    <property type="project" value="UniProtKB-KW"/>
</dbReference>
<evidence type="ECO:0000313" key="6">
    <source>
        <dbReference type="EMBL" id="KAJ3605040.1"/>
    </source>
</evidence>
<evidence type="ECO:0000256" key="2">
    <source>
        <dbReference type="ARBA" id="ARBA00023054"/>
    </source>
</evidence>
<dbReference type="SUPFAM" id="SSF64593">
    <property type="entry name" value="Intermediate filament protein, coiled coil region"/>
    <property type="match status" value="2"/>
</dbReference>
<dbReference type="OrthoDB" id="2441647at2759"/>
<feature type="coiled-coil region" evidence="3">
    <location>
        <begin position="110"/>
        <end position="253"/>
    </location>
</feature>
<accession>A0A9Q0ED42</accession>
<keyword evidence="2 3" id="KW-0175">Coiled coil</keyword>
<feature type="domain" description="IF rod" evidence="5">
    <location>
        <begin position="106"/>
        <end position="410"/>
    </location>
</feature>
<dbReference type="InterPro" id="IPR039008">
    <property type="entry name" value="IF_rod_dom"/>
</dbReference>
<feature type="region of interest" description="Disordered" evidence="4">
    <location>
        <begin position="1"/>
        <end position="77"/>
    </location>
</feature>
<feature type="coiled-coil region" evidence="3">
    <location>
        <begin position="357"/>
        <end position="391"/>
    </location>
</feature>
<dbReference type="Pfam" id="PF00038">
    <property type="entry name" value="Filament"/>
    <property type="match status" value="1"/>
</dbReference>
<dbReference type="Gene3D" id="1.20.5.170">
    <property type="match status" value="1"/>
</dbReference>
<dbReference type="PANTHER" id="PTHR45652:SF16">
    <property type="entry name" value="NEUROFILAMENT LIGHT POLYPEPTIDE-LIKE"/>
    <property type="match status" value="1"/>
</dbReference>
<dbReference type="EMBL" id="JANIIK010000043">
    <property type="protein sequence ID" value="KAJ3605040.1"/>
    <property type="molecule type" value="Genomic_DNA"/>
</dbReference>
<keyword evidence="1" id="KW-0403">Intermediate filament</keyword>
<dbReference type="GO" id="GO:0005737">
    <property type="term" value="C:cytoplasm"/>
    <property type="evidence" value="ECO:0007669"/>
    <property type="project" value="TreeGrafter"/>
</dbReference>
<evidence type="ECO:0000256" key="3">
    <source>
        <dbReference type="SAM" id="Coils"/>
    </source>
</evidence>
<comment type="caution">
    <text evidence="6">The sequence shown here is derived from an EMBL/GenBank/DDBJ whole genome shotgun (WGS) entry which is preliminary data.</text>
</comment>
<protein>
    <recommendedName>
        <fullName evidence="5">IF rod domain-containing protein</fullName>
    </recommendedName>
</protein>
<dbReference type="FunFam" id="1.20.5.1160:FF:000001">
    <property type="entry name" value="Keratin type II"/>
    <property type="match status" value="1"/>
</dbReference>
<name>A0A9Q0ED42_9TELE</name>
<evidence type="ECO:0000256" key="1">
    <source>
        <dbReference type="ARBA" id="ARBA00022754"/>
    </source>
</evidence>
<dbReference type="Gene3D" id="1.20.5.1160">
    <property type="entry name" value="Vasodilator-stimulated phosphoprotein"/>
    <property type="match status" value="1"/>
</dbReference>
<reference evidence="6" key="1">
    <citation type="submission" date="2022-07" db="EMBL/GenBank/DDBJ databases">
        <title>Chromosome-level genome of Muraenolepis orangiensis.</title>
        <authorList>
            <person name="Kim J."/>
        </authorList>
    </citation>
    <scope>NUCLEOTIDE SEQUENCE</scope>
    <source>
        <strain evidence="6">KU_S4_2022</strain>
        <tissue evidence="6">Muscle</tissue>
    </source>
</reference>
<evidence type="ECO:0000256" key="4">
    <source>
        <dbReference type="SAM" id="MobiDB-lite"/>
    </source>
</evidence>
<feature type="region of interest" description="Disordered" evidence="4">
    <location>
        <begin position="428"/>
        <end position="553"/>
    </location>
</feature>
<feature type="compositionally biased region" description="Low complexity" evidence="4">
    <location>
        <begin position="51"/>
        <end position="65"/>
    </location>
</feature>
<dbReference type="GO" id="GO:0030424">
    <property type="term" value="C:axon"/>
    <property type="evidence" value="ECO:0007669"/>
    <property type="project" value="TreeGrafter"/>
</dbReference>
<dbReference type="PROSITE" id="PS51842">
    <property type="entry name" value="IF_ROD_2"/>
    <property type="match status" value="1"/>
</dbReference>